<proteinExistence type="inferred from homology"/>
<comment type="similarity">
    <text evidence="1 5">Belongs to the pyrroline-5-carboxylate reductase family.</text>
</comment>
<dbReference type="SUPFAM" id="SSF48179">
    <property type="entry name" value="6-phosphogluconate dehydrogenase C-terminal domain-like"/>
    <property type="match status" value="1"/>
</dbReference>
<dbReference type="HAMAP" id="MF_01925">
    <property type="entry name" value="P5C_reductase"/>
    <property type="match status" value="1"/>
</dbReference>
<evidence type="ECO:0000259" key="8">
    <source>
        <dbReference type="Pfam" id="PF03807"/>
    </source>
</evidence>
<evidence type="ECO:0000256" key="4">
    <source>
        <dbReference type="ARBA" id="ARBA00058118"/>
    </source>
</evidence>
<dbReference type="NCBIfam" id="TIGR00112">
    <property type="entry name" value="proC"/>
    <property type="match status" value="1"/>
</dbReference>
<evidence type="ECO:0000256" key="7">
    <source>
        <dbReference type="PIRSR" id="PIRSR000193-1"/>
    </source>
</evidence>
<evidence type="ECO:0000256" key="1">
    <source>
        <dbReference type="ARBA" id="ARBA00005525"/>
    </source>
</evidence>
<feature type="domain" description="Pyrroline-5-carboxylate reductase dimerisation" evidence="9">
    <location>
        <begin position="172"/>
        <end position="276"/>
    </location>
</feature>
<keyword evidence="3 5" id="KW-0560">Oxidoreductase</keyword>
<dbReference type="Gene3D" id="3.40.50.720">
    <property type="entry name" value="NAD(P)-binding Rossmann-like Domain"/>
    <property type="match status" value="1"/>
</dbReference>
<dbReference type="InterPro" id="IPR029036">
    <property type="entry name" value="P5CR_dimer"/>
</dbReference>
<organism evidence="10 11">
    <name type="scientific">Candidatus Synechococcus spongiarum 142</name>
    <dbReference type="NCBI Taxonomy" id="1608213"/>
    <lineage>
        <taxon>Bacteria</taxon>
        <taxon>Bacillati</taxon>
        <taxon>Cyanobacteriota</taxon>
        <taxon>Cyanophyceae</taxon>
        <taxon>Synechococcales</taxon>
        <taxon>Synechococcaceae</taxon>
        <taxon>Synechococcus</taxon>
    </lineage>
</organism>
<dbReference type="InterPro" id="IPR036291">
    <property type="entry name" value="NAD(P)-bd_dom_sf"/>
</dbReference>
<dbReference type="EMBL" id="JXUO01000147">
    <property type="protein sequence ID" value="KKZ14651.1"/>
    <property type="molecule type" value="Genomic_DNA"/>
</dbReference>
<evidence type="ECO:0000256" key="3">
    <source>
        <dbReference type="ARBA" id="ARBA00023002"/>
    </source>
</evidence>
<dbReference type="Gene3D" id="1.10.3730.10">
    <property type="entry name" value="ProC C-terminal domain-like"/>
    <property type="match status" value="1"/>
</dbReference>
<evidence type="ECO:0000256" key="2">
    <source>
        <dbReference type="ARBA" id="ARBA00022857"/>
    </source>
</evidence>
<evidence type="ECO:0000256" key="6">
    <source>
        <dbReference type="NCBIfam" id="TIGR00112"/>
    </source>
</evidence>
<keyword evidence="5" id="KW-0641">Proline biosynthesis</keyword>
<dbReference type="Pfam" id="PF14748">
    <property type="entry name" value="P5CR_dimer"/>
    <property type="match status" value="1"/>
</dbReference>
<dbReference type="InterPro" id="IPR008927">
    <property type="entry name" value="6-PGluconate_DH-like_C_sf"/>
</dbReference>
<dbReference type="PIRSF" id="PIRSF000193">
    <property type="entry name" value="Pyrrol-5-carb_rd"/>
    <property type="match status" value="1"/>
</dbReference>
<keyword evidence="2 5" id="KW-0521">NADP</keyword>
<comment type="subcellular location">
    <subcellularLocation>
        <location evidence="5">Cytoplasm</location>
    </subcellularLocation>
</comment>
<dbReference type="GO" id="GO:0005737">
    <property type="term" value="C:cytoplasm"/>
    <property type="evidence" value="ECO:0007669"/>
    <property type="project" value="UniProtKB-SubCell"/>
</dbReference>
<feature type="domain" description="Pyrroline-5-carboxylate reductase catalytic N-terminal" evidence="8">
    <location>
        <begin position="14"/>
        <end position="95"/>
    </location>
</feature>
<reference evidence="10 11" key="1">
    <citation type="submission" date="2015-01" db="EMBL/GenBank/DDBJ databases">
        <title>Lifestyle Evolution in Cyanobacterial Symbionts of Sponges.</title>
        <authorList>
            <person name="Burgsdorf I."/>
            <person name="Slaby B.M."/>
            <person name="Handley K.M."/>
            <person name="Haber M."/>
            <person name="Blom J."/>
            <person name="Marshall C.W."/>
            <person name="Gilbert J.A."/>
            <person name="Hentschel U."/>
            <person name="Steindler L."/>
        </authorList>
    </citation>
    <scope>NUCLEOTIDE SEQUENCE [LARGE SCALE GENOMIC DNA]</scope>
    <source>
        <strain evidence="10">142</strain>
    </source>
</reference>
<dbReference type="GO" id="GO:0004735">
    <property type="term" value="F:pyrroline-5-carboxylate reductase activity"/>
    <property type="evidence" value="ECO:0007669"/>
    <property type="project" value="UniProtKB-UniRule"/>
</dbReference>
<dbReference type="InterPro" id="IPR000304">
    <property type="entry name" value="Pyrroline-COOH_reductase"/>
</dbReference>
<evidence type="ECO:0000259" key="9">
    <source>
        <dbReference type="Pfam" id="PF14748"/>
    </source>
</evidence>
<evidence type="ECO:0000256" key="5">
    <source>
        <dbReference type="HAMAP-Rule" id="MF_01925"/>
    </source>
</evidence>
<dbReference type="Proteomes" id="UP000035054">
    <property type="component" value="Unassembled WGS sequence"/>
</dbReference>
<evidence type="ECO:0000313" key="10">
    <source>
        <dbReference type="EMBL" id="KKZ14651.1"/>
    </source>
</evidence>
<comment type="caution">
    <text evidence="10">The sequence shown here is derived from an EMBL/GenBank/DDBJ whole genome shotgun (WGS) entry which is preliminary data.</text>
</comment>
<dbReference type="UniPathway" id="UPA00098">
    <property type="reaction ID" value="UER00361"/>
</dbReference>
<dbReference type="GO" id="GO:0055129">
    <property type="term" value="P:L-proline biosynthetic process"/>
    <property type="evidence" value="ECO:0007669"/>
    <property type="project" value="UniProtKB-UniRule"/>
</dbReference>
<gene>
    <name evidence="5" type="primary">proC</name>
    <name evidence="10" type="ORF">TH68_04365</name>
</gene>
<dbReference type="Pfam" id="PF03807">
    <property type="entry name" value="F420_oxidored"/>
    <property type="match status" value="1"/>
</dbReference>
<keyword evidence="5" id="KW-0963">Cytoplasm</keyword>
<comment type="pathway">
    <text evidence="5">Amino-acid biosynthesis; L-proline biosynthesis; L-proline from L-glutamate 5-semialdehyde: step 1/1.</text>
</comment>
<feature type="binding site" evidence="7">
    <location>
        <begin position="77"/>
        <end position="80"/>
    </location>
    <ligand>
        <name>NADP(+)</name>
        <dbReference type="ChEBI" id="CHEBI:58349"/>
    </ligand>
</feature>
<sequence>MFHAKVHTMNSKWGVLGYGQMAQSMVRPWLEGGILQPEQVVACIRDHGRAAALRQRDGVAVGVDLRPVLMADHLLLACKPQQLQMVLEARAALDPPAQEGQGLVMSILAGVSLGRLQAAFPQRPCVRAMPNIACRIRAGLTGLALATNVSPEQGQLVTDLFAALGQVEQVSEAQMDGFLALAASGPAMIAVMMEALADGGVAAGLPRARAQAIAQAMVAGTTALLQKERLPPSALKDAVCSPGGTSIAAVAELERRGFRAALMDAILAAQRRSRELG</sequence>
<accession>A0A6N3XBG2</accession>
<name>A0A6N3XBG2_9SYNE</name>
<evidence type="ECO:0000313" key="11">
    <source>
        <dbReference type="Proteomes" id="UP000035054"/>
    </source>
</evidence>
<keyword evidence="5" id="KW-0028">Amino-acid biosynthesis</keyword>
<protein>
    <recommendedName>
        <fullName evidence="5 6">Pyrroline-5-carboxylate reductase</fullName>
        <shortName evidence="5">P5C reductase</shortName>
        <shortName evidence="5">P5CR</shortName>
        <ecNumber evidence="5 6">1.5.1.2</ecNumber>
    </recommendedName>
    <alternativeName>
        <fullName evidence="5">PCA reductase</fullName>
    </alternativeName>
</protein>
<dbReference type="EC" id="1.5.1.2" evidence="5 6"/>
<comment type="catalytic activity">
    <reaction evidence="5">
        <text>L-proline + NADP(+) = (S)-1-pyrroline-5-carboxylate + NADPH + 2 H(+)</text>
        <dbReference type="Rhea" id="RHEA:14109"/>
        <dbReference type="ChEBI" id="CHEBI:15378"/>
        <dbReference type="ChEBI" id="CHEBI:17388"/>
        <dbReference type="ChEBI" id="CHEBI:57783"/>
        <dbReference type="ChEBI" id="CHEBI:58349"/>
        <dbReference type="ChEBI" id="CHEBI:60039"/>
        <dbReference type="EC" id="1.5.1.2"/>
    </reaction>
</comment>
<dbReference type="InterPro" id="IPR028939">
    <property type="entry name" value="P5C_Rdtase_cat_N"/>
</dbReference>
<dbReference type="SUPFAM" id="SSF51735">
    <property type="entry name" value="NAD(P)-binding Rossmann-fold domains"/>
    <property type="match status" value="1"/>
</dbReference>
<dbReference type="PANTHER" id="PTHR11645">
    <property type="entry name" value="PYRROLINE-5-CARBOXYLATE REDUCTASE"/>
    <property type="match status" value="1"/>
</dbReference>
<dbReference type="FunFam" id="1.10.3730.10:FF:000001">
    <property type="entry name" value="Pyrroline-5-carboxylate reductase"/>
    <property type="match status" value="1"/>
</dbReference>
<comment type="function">
    <text evidence="4 5">Catalyzes the reduction of 1-pyrroline-5-carboxylate (PCA) to L-proline.</text>
</comment>
<dbReference type="PANTHER" id="PTHR11645:SF0">
    <property type="entry name" value="PYRROLINE-5-CARBOXYLATE REDUCTASE 3"/>
    <property type="match status" value="1"/>
</dbReference>
<feature type="binding site" evidence="7">
    <location>
        <begin position="16"/>
        <end position="21"/>
    </location>
    <ligand>
        <name>NADP(+)</name>
        <dbReference type="ChEBI" id="CHEBI:58349"/>
    </ligand>
</feature>
<comment type="catalytic activity">
    <reaction evidence="5">
        <text>L-proline + NAD(+) = (S)-1-pyrroline-5-carboxylate + NADH + 2 H(+)</text>
        <dbReference type="Rhea" id="RHEA:14105"/>
        <dbReference type="ChEBI" id="CHEBI:15378"/>
        <dbReference type="ChEBI" id="CHEBI:17388"/>
        <dbReference type="ChEBI" id="CHEBI:57540"/>
        <dbReference type="ChEBI" id="CHEBI:57945"/>
        <dbReference type="ChEBI" id="CHEBI:60039"/>
        <dbReference type="EC" id="1.5.1.2"/>
    </reaction>
</comment>
<dbReference type="AlphaFoldDB" id="A0A6N3XBG2"/>